<keyword evidence="3" id="KW-1185">Reference proteome</keyword>
<reference evidence="2 3" key="2">
    <citation type="submission" date="2024-07" db="EMBL/GenBank/DDBJ databases">
        <authorList>
            <person name="Akdeniz Z."/>
        </authorList>
    </citation>
    <scope>NUCLEOTIDE SEQUENCE [LARGE SCALE GENOMIC DNA]</scope>
</reference>
<dbReference type="AlphaFoldDB" id="A0AA86QL41"/>
<evidence type="ECO:0000313" key="3">
    <source>
        <dbReference type="Proteomes" id="UP001642409"/>
    </source>
</evidence>
<dbReference type="Proteomes" id="UP001642409">
    <property type="component" value="Unassembled WGS sequence"/>
</dbReference>
<proteinExistence type="predicted"/>
<sequence>MINKNLIIQRFKSSTAISKLQQIKLSLIILIHRFYTANICFTFNSEYAGRRNRLKSYHLILITGTRNLEVPKPNIYFYVQKGMIKNNTIDITKIIRWSYREKQRLLLNKSILLVQWNQLILSDEVVYSVTLLDDIEISLCITLRLKLLIIMI</sequence>
<comment type="caution">
    <text evidence="1">The sequence shown here is derived from an EMBL/GenBank/DDBJ whole genome shotgun (WGS) entry which is preliminary data.</text>
</comment>
<reference evidence="1" key="1">
    <citation type="submission" date="2023-06" db="EMBL/GenBank/DDBJ databases">
        <authorList>
            <person name="Kurt Z."/>
        </authorList>
    </citation>
    <scope>NUCLEOTIDE SEQUENCE</scope>
</reference>
<organism evidence="1">
    <name type="scientific">Hexamita inflata</name>
    <dbReference type="NCBI Taxonomy" id="28002"/>
    <lineage>
        <taxon>Eukaryota</taxon>
        <taxon>Metamonada</taxon>
        <taxon>Diplomonadida</taxon>
        <taxon>Hexamitidae</taxon>
        <taxon>Hexamitinae</taxon>
        <taxon>Hexamita</taxon>
    </lineage>
</organism>
<accession>A0AA86QL41</accession>
<dbReference type="EMBL" id="CAXDID020000313">
    <property type="protein sequence ID" value="CAL6075391.1"/>
    <property type="molecule type" value="Genomic_DNA"/>
</dbReference>
<protein>
    <submittedName>
        <fullName evidence="2">Hypothetical_protein</fullName>
    </submittedName>
</protein>
<evidence type="ECO:0000313" key="2">
    <source>
        <dbReference type="EMBL" id="CAL6075391.1"/>
    </source>
</evidence>
<dbReference type="EMBL" id="CATOUU010000929">
    <property type="protein sequence ID" value="CAI9960218.1"/>
    <property type="molecule type" value="Genomic_DNA"/>
</dbReference>
<evidence type="ECO:0000313" key="1">
    <source>
        <dbReference type="EMBL" id="CAI9960218.1"/>
    </source>
</evidence>
<name>A0AA86QL41_9EUKA</name>
<gene>
    <name evidence="1" type="ORF">HINF_LOCUS47863</name>
    <name evidence="2" type="ORF">HINF_LOCUS57185</name>
</gene>